<dbReference type="RefSeq" id="WP_367956849.1">
    <property type="nucleotide sequence ID" value="NZ_JBDPGJ010000007.1"/>
</dbReference>
<dbReference type="Proteomes" id="UP001556692">
    <property type="component" value="Unassembled WGS sequence"/>
</dbReference>
<evidence type="ECO:0000313" key="1">
    <source>
        <dbReference type="EMBL" id="MEX0408998.1"/>
    </source>
</evidence>
<protein>
    <submittedName>
        <fullName evidence="1">Uncharacterized protein</fullName>
    </submittedName>
</protein>
<organism evidence="1 2">
    <name type="scientific">Aquibium pacificus</name>
    <dbReference type="NCBI Taxonomy" id="3153579"/>
    <lineage>
        <taxon>Bacteria</taxon>
        <taxon>Pseudomonadati</taxon>
        <taxon>Pseudomonadota</taxon>
        <taxon>Alphaproteobacteria</taxon>
        <taxon>Hyphomicrobiales</taxon>
        <taxon>Phyllobacteriaceae</taxon>
        <taxon>Aquibium</taxon>
    </lineage>
</organism>
<sequence>MNTLVILLRRLFRATNIPPPGEDRSREQARIVEIMLMGRSCCG</sequence>
<dbReference type="EMBL" id="JBDPGJ010000007">
    <property type="protein sequence ID" value="MEX0408998.1"/>
    <property type="molecule type" value="Genomic_DNA"/>
</dbReference>
<evidence type="ECO:0000313" key="2">
    <source>
        <dbReference type="Proteomes" id="UP001556692"/>
    </source>
</evidence>
<reference evidence="1 2" key="1">
    <citation type="submission" date="2024-05" db="EMBL/GenBank/DDBJ databases">
        <authorList>
            <person name="Jiang F."/>
        </authorList>
    </citation>
    <scope>NUCLEOTIDE SEQUENCE [LARGE SCALE GENOMIC DNA]</scope>
    <source>
        <strain evidence="1 2">LZ166</strain>
    </source>
</reference>
<gene>
    <name evidence="1" type="ORF">ABGN05_25485</name>
</gene>
<accession>A0ABV3SS15</accession>
<comment type="caution">
    <text evidence="1">The sequence shown here is derived from an EMBL/GenBank/DDBJ whole genome shotgun (WGS) entry which is preliminary data.</text>
</comment>
<name>A0ABV3SS15_9HYPH</name>
<keyword evidence="2" id="KW-1185">Reference proteome</keyword>
<proteinExistence type="predicted"/>